<evidence type="ECO:0000313" key="2">
    <source>
        <dbReference type="Proteomes" id="UP001067235"/>
    </source>
</evidence>
<name>A0ABT4MWD1_GORRU</name>
<accession>A0ABT4MWD1</accession>
<comment type="caution">
    <text evidence="1">The sequence shown here is derived from an EMBL/GenBank/DDBJ whole genome shotgun (WGS) entry which is preliminary data.</text>
</comment>
<sequence>MARGILLVESHPSSPERLQEYNSWYDEVHLPEVVALDGFVSARRLRPVVDGGPHVAVYEIECDDLTTALDLLRSSAQSGALNMSDVLQMDPPPAIRLLEVTTEWDPSDAH</sequence>
<evidence type="ECO:0008006" key="3">
    <source>
        <dbReference type="Google" id="ProtNLM"/>
    </source>
</evidence>
<evidence type="ECO:0000313" key="1">
    <source>
        <dbReference type="EMBL" id="MCZ4551315.1"/>
    </source>
</evidence>
<protein>
    <recommendedName>
        <fullName evidence="3">EthD family reductase</fullName>
    </recommendedName>
</protein>
<dbReference type="InterPro" id="IPR011008">
    <property type="entry name" value="Dimeric_a/b-barrel"/>
</dbReference>
<reference evidence="1" key="1">
    <citation type="submission" date="2022-12" db="EMBL/GenBank/DDBJ databases">
        <authorList>
            <person name="Krivoruchko A.V."/>
            <person name="Elkin A."/>
        </authorList>
    </citation>
    <scope>NUCLEOTIDE SEQUENCE</scope>
    <source>
        <strain evidence="1">IEGM 1388</strain>
    </source>
</reference>
<dbReference type="SUPFAM" id="SSF54909">
    <property type="entry name" value="Dimeric alpha+beta barrel"/>
    <property type="match status" value="1"/>
</dbReference>
<dbReference type="RefSeq" id="WP_301572099.1">
    <property type="nucleotide sequence ID" value="NZ_JAPWIE010000004.1"/>
</dbReference>
<organism evidence="1 2">
    <name type="scientific">Gordonia rubripertincta</name>
    <name type="common">Rhodococcus corallinus</name>
    <dbReference type="NCBI Taxonomy" id="36822"/>
    <lineage>
        <taxon>Bacteria</taxon>
        <taxon>Bacillati</taxon>
        <taxon>Actinomycetota</taxon>
        <taxon>Actinomycetes</taxon>
        <taxon>Mycobacteriales</taxon>
        <taxon>Gordoniaceae</taxon>
        <taxon>Gordonia</taxon>
    </lineage>
</organism>
<dbReference type="EMBL" id="JAPWIE010000004">
    <property type="protein sequence ID" value="MCZ4551315.1"/>
    <property type="molecule type" value="Genomic_DNA"/>
</dbReference>
<gene>
    <name evidence="1" type="ORF">O4213_15090</name>
</gene>
<proteinExistence type="predicted"/>
<keyword evidence="2" id="KW-1185">Reference proteome</keyword>
<dbReference type="Proteomes" id="UP001067235">
    <property type="component" value="Unassembled WGS sequence"/>
</dbReference>